<evidence type="ECO:0000313" key="3">
    <source>
        <dbReference type="EMBL" id="CAB4301887.1"/>
    </source>
</evidence>
<keyword evidence="5" id="KW-1185">Reference proteome</keyword>
<reference evidence="2 4" key="2">
    <citation type="submission" date="2020-05" db="EMBL/GenBank/DDBJ databases">
        <authorList>
            <person name="Campoy J."/>
            <person name="Schneeberger K."/>
            <person name="Spophaly S."/>
        </authorList>
    </citation>
    <scope>NUCLEOTIDE SEQUENCE [LARGE SCALE GENOMIC DNA]</scope>
    <source>
        <strain evidence="2">PruArmRojPasFocal</strain>
    </source>
</reference>
<evidence type="ECO:0000313" key="5">
    <source>
        <dbReference type="Proteomes" id="UP000507245"/>
    </source>
</evidence>
<dbReference type="EMBL" id="CAEKKB010000002">
    <property type="protein sequence ID" value="CAB4301887.1"/>
    <property type="molecule type" value="Genomic_DNA"/>
</dbReference>
<dbReference type="Proteomes" id="UP000507245">
    <property type="component" value="Unassembled WGS sequence"/>
</dbReference>
<organism evidence="2 4">
    <name type="scientific">Prunus armeniaca</name>
    <name type="common">Apricot</name>
    <name type="synonym">Armeniaca vulgaris</name>
    <dbReference type="NCBI Taxonomy" id="36596"/>
    <lineage>
        <taxon>Eukaryota</taxon>
        <taxon>Viridiplantae</taxon>
        <taxon>Streptophyta</taxon>
        <taxon>Embryophyta</taxon>
        <taxon>Tracheophyta</taxon>
        <taxon>Spermatophyta</taxon>
        <taxon>Magnoliopsida</taxon>
        <taxon>eudicotyledons</taxon>
        <taxon>Gunneridae</taxon>
        <taxon>Pentapetalae</taxon>
        <taxon>rosids</taxon>
        <taxon>fabids</taxon>
        <taxon>Rosales</taxon>
        <taxon>Rosaceae</taxon>
        <taxon>Amygdaloideae</taxon>
        <taxon>Amygdaleae</taxon>
        <taxon>Prunus</taxon>
    </lineage>
</organism>
<evidence type="ECO:0000256" key="1">
    <source>
        <dbReference type="SAM" id="MobiDB-lite"/>
    </source>
</evidence>
<evidence type="ECO:0000313" key="2">
    <source>
        <dbReference type="EMBL" id="CAB4271449.1"/>
    </source>
</evidence>
<protein>
    <submittedName>
        <fullName evidence="2">Uncharacterized protein</fullName>
    </submittedName>
</protein>
<gene>
    <name evidence="2" type="ORF">CURHAP_LOCUS17834</name>
    <name evidence="3" type="ORF">ORAREDHAP_LOCUS17455</name>
</gene>
<evidence type="ECO:0000313" key="4">
    <source>
        <dbReference type="Proteomes" id="UP000507222"/>
    </source>
</evidence>
<feature type="compositionally biased region" description="Gly residues" evidence="1">
    <location>
        <begin position="15"/>
        <end position="25"/>
    </location>
</feature>
<proteinExistence type="predicted"/>
<name>A0A6J5U5E2_PRUAR</name>
<feature type="region of interest" description="Disordered" evidence="1">
    <location>
        <begin position="47"/>
        <end position="79"/>
    </location>
</feature>
<dbReference type="EMBL" id="CAEKDK010000002">
    <property type="protein sequence ID" value="CAB4271449.1"/>
    <property type="molecule type" value="Genomic_DNA"/>
</dbReference>
<reference evidence="5" key="1">
    <citation type="journal article" date="2020" name="Genome Biol.">
        <title>Gamete binning: chromosome-level and haplotype-resolved genome assembly enabled by high-throughput single-cell sequencing of gamete genomes.</title>
        <authorList>
            <person name="Campoy J.A."/>
            <person name="Sun H."/>
            <person name="Goel M."/>
            <person name="Jiao W.-B."/>
            <person name="Folz-Donahue K."/>
            <person name="Wang N."/>
            <person name="Rubio M."/>
            <person name="Liu C."/>
            <person name="Kukat C."/>
            <person name="Ruiz D."/>
            <person name="Huettel B."/>
            <person name="Schneeberger K."/>
        </authorList>
    </citation>
    <scope>NUCLEOTIDE SEQUENCE [LARGE SCALE GENOMIC DNA]</scope>
    <source>
        <strain evidence="5">cv. Rojo Pasion</strain>
    </source>
</reference>
<dbReference type="Proteomes" id="UP000507222">
    <property type="component" value="Unassembled WGS sequence"/>
</dbReference>
<sequence>MGKTIEKRGSPGLDGDQGAGNDGAGGAAFIGGIGAVLADHQLQKDQGLKPRGSLLQEPQPEAQVGCPNLEWEQLPDTCA</sequence>
<feature type="region of interest" description="Disordered" evidence="1">
    <location>
        <begin position="1"/>
        <end position="25"/>
    </location>
</feature>
<dbReference type="AlphaFoldDB" id="A0A6J5U5E2"/>
<accession>A0A6J5U5E2</accession>